<sequence length="246" mass="27409">MPGPSPLICRSLIPGDLEPPVDPERLTLYDMQFCPYCQRVRYTLDYHGIPYDRVLIDLSSKPSWYLKMHPLGKVPLLLYRGATMAESDVIMKYVDQLKGAESSLLSVCGEEGFKSALNLASSIALPRHKLCFSPDVTKADADALKAALSNLDDTIKGPYLMGEALSLADLALFPFLHAWDFMISRLSEVDKDSGAGEEAVGPHWPKVQQYGQFMNQKPFITKTAFHDDEFSKFLDSHLPKRPAAKA</sequence>
<comment type="similarity">
    <text evidence="1">Belongs to the GST superfamily. Mu family.</text>
</comment>
<gene>
    <name evidence="5" type="ORF">SSLN_LOCUS6360</name>
</gene>
<dbReference type="EMBL" id="UYSU01033650">
    <property type="protein sequence ID" value="VDL92745.1"/>
    <property type="molecule type" value="Genomic_DNA"/>
</dbReference>
<dbReference type="PROSITE" id="PS51354">
    <property type="entry name" value="GLUTAREDOXIN_2"/>
    <property type="match status" value="1"/>
</dbReference>
<dbReference type="PANTHER" id="PTHR43968:SF6">
    <property type="entry name" value="GLUTATHIONE S-TRANSFERASE OMEGA"/>
    <property type="match status" value="1"/>
</dbReference>
<evidence type="ECO:0000256" key="1">
    <source>
        <dbReference type="ARBA" id="ARBA00005861"/>
    </source>
</evidence>
<dbReference type="PROSITE" id="PS50405">
    <property type="entry name" value="GST_CTER"/>
    <property type="match status" value="1"/>
</dbReference>
<dbReference type="Gene3D" id="3.40.30.10">
    <property type="entry name" value="Glutaredoxin"/>
    <property type="match status" value="1"/>
</dbReference>
<dbReference type="Pfam" id="PF13417">
    <property type="entry name" value="GST_N_3"/>
    <property type="match status" value="1"/>
</dbReference>
<dbReference type="PROSITE" id="PS50404">
    <property type="entry name" value="GST_NTER"/>
    <property type="match status" value="1"/>
</dbReference>
<dbReference type="InterPro" id="IPR036249">
    <property type="entry name" value="Thioredoxin-like_sf"/>
</dbReference>
<feature type="domain" description="GST N-terminal" evidence="3">
    <location>
        <begin position="24"/>
        <end position="102"/>
    </location>
</feature>
<dbReference type="GO" id="GO:0004364">
    <property type="term" value="F:glutathione transferase activity"/>
    <property type="evidence" value="ECO:0007669"/>
    <property type="project" value="UniProtKB-EC"/>
</dbReference>
<dbReference type="InterPro" id="IPR010987">
    <property type="entry name" value="Glutathione-S-Trfase_C-like"/>
</dbReference>
<organism evidence="7">
    <name type="scientific">Schistocephalus solidus</name>
    <name type="common">Tapeworm</name>
    <dbReference type="NCBI Taxonomy" id="70667"/>
    <lineage>
        <taxon>Eukaryota</taxon>
        <taxon>Metazoa</taxon>
        <taxon>Spiralia</taxon>
        <taxon>Lophotrochozoa</taxon>
        <taxon>Platyhelminthes</taxon>
        <taxon>Cestoda</taxon>
        <taxon>Eucestoda</taxon>
        <taxon>Diphyllobothriidea</taxon>
        <taxon>Diphyllobothriidae</taxon>
        <taxon>Schistocephalus</taxon>
    </lineage>
</organism>
<dbReference type="STRING" id="70667.A0A183SQ62"/>
<feature type="domain" description="GST C-terminal" evidence="4">
    <location>
        <begin position="99"/>
        <end position="243"/>
    </location>
</feature>
<name>A0A183SQ62_SCHSO</name>
<dbReference type="OrthoDB" id="4951845at2759"/>
<dbReference type="Pfam" id="PF13410">
    <property type="entry name" value="GST_C_2"/>
    <property type="match status" value="1"/>
</dbReference>
<dbReference type="SFLD" id="SFLDG00358">
    <property type="entry name" value="Main_(cytGST)"/>
    <property type="match status" value="1"/>
</dbReference>
<dbReference type="SUPFAM" id="SSF47616">
    <property type="entry name" value="GST C-terminal domain-like"/>
    <property type="match status" value="1"/>
</dbReference>
<accession>A0A183SQ62</accession>
<dbReference type="Gene3D" id="1.20.1050.10">
    <property type="match status" value="1"/>
</dbReference>
<keyword evidence="6" id="KW-1185">Reference proteome</keyword>
<evidence type="ECO:0000259" key="4">
    <source>
        <dbReference type="PROSITE" id="PS50405"/>
    </source>
</evidence>
<dbReference type="AlphaFoldDB" id="A0A183SQ62"/>
<dbReference type="WBParaSite" id="SSLN_0000656201-mRNA-1">
    <property type="protein sequence ID" value="SSLN_0000656201-mRNA-1"/>
    <property type="gene ID" value="SSLN_0000656201"/>
</dbReference>
<dbReference type="PROSITE" id="PS00195">
    <property type="entry name" value="GLUTAREDOXIN_1"/>
    <property type="match status" value="1"/>
</dbReference>
<evidence type="ECO:0000313" key="7">
    <source>
        <dbReference type="WBParaSite" id="SSLN_0000656201-mRNA-1"/>
    </source>
</evidence>
<comment type="similarity">
    <text evidence="2">Belongs to the GST superfamily. Omega family.</text>
</comment>
<dbReference type="InterPro" id="IPR040079">
    <property type="entry name" value="Glutathione_S-Trfase"/>
</dbReference>
<evidence type="ECO:0000259" key="3">
    <source>
        <dbReference type="PROSITE" id="PS50404"/>
    </source>
</evidence>
<reference evidence="7" key="1">
    <citation type="submission" date="2016-06" db="UniProtKB">
        <authorList>
            <consortium name="WormBaseParasite"/>
        </authorList>
    </citation>
    <scope>IDENTIFICATION</scope>
</reference>
<dbReference type="InterPro" id="IPR004045">
    <property type="entry name" value="Glutathione_S-Trfase_N"/>
</dbReference>
<reference evidence="5 6" key="2">
    <citation type="submission" date="2018-11" db="EMBL/GenBank/DDBJ databases">
        <authorList>
            <consortium name="Pathogen Informatics"/>
        </authorList>
    </citation>
    <scope>NUCLEOTIDE SEQUENCE [LARGE SCALE GENOMIC DNA]</scope>
    <source>
        <strain evidence="5 6">NST_G2</strain>
    </source>
</reference>
<dbReference type="Proteomes" id="UP000275846">
    <property type="component" value="Unassembled WGS sequence"/>
</dbReference>
<dbReference type="InterPro" id="IPR011767">
    <property type="entry name" value="GLR_AS"/>
</dbReference>
<dbReference type="PANTHER" id="PTHR43968">
    <property type="match status" value="1"/>
</dbReference>
<proteinExistence type="inferred from homology"/>
<dbReference type="SUPFAM" id="SSF52833">
    <property type="entry name" value="Thioredoxin-like"/>
    <property type="match status" value="1"/>
</dbReference>
<evidence type="ECO:0000313" key="5">
    <source>
        <dbReference type="EMBL" id="VDL92745.1"/>
    </source>
</evidence>
<evidence type="ECO:0000256" key="2">
    <source>
        <dbReference type="ARBA" id="ARBA00011067"/>
    </source>
</evidence>
<dbReference type="GO" id="GO:0005737">
    <property type="term" value="C:cytoplasm"/>
    <property type="evidence" value="ECO:0007669"/>
    <property type="project" value="TreeGrafter"/>
</dbReference>
<evidence type="ECO:0000313" key="6">
    <source>
        <dbReference type="Proteomes" id="UP000275846"/>
    </source>
</evidence>
<protein>
    <submittedName>
        <fullName evidence="7">Glutathione transferase</fullName>
    </submittedName>
</protein>
<dbReference type="SFLD" id="SFLDS00019">
    <property type="entry name" value="Glutathione_Transferase_(cytos"/>
    <property type="match status" value="1"/>
</dbReference>
<dbReference type="InterPro" id="IPR050983">
    <property type="entry name" value="GST_Omega/HSP26"/>
</dbReference>
<dbReference type="InterPro" id="IPR036282">
    <property type="entry name" value="Glutathione-S-Trfase_C_sf"/>
</dbReference>